<dbReference type="EMBL" id="CCNE01000010">
    <property type="protein sequence ID" value="CDX53617.1"/>
    <property type="molecule type" value="Genomic_DNA"/>
</dbReference>
<dbReference type="AlphaFoldDB" id="A0A090G054"/>
<evidence type="ECO:0000256" key="1">
    <source>
        <dbReference type="SAM" id="MobiDB-lite"/>
    </source>
</evidence>
<sequence length="161" mass="18073">MLLGGRSHLLWRPDRLVSHRDIDELDAWNSPSGVAGSLLQVIGGWAAARRRGHHDVDDTAVVDQDSVNETEIDDVVAELRIDHEAKRFLDLLVVQLRFRSNAHVTPYAASLLPHYARLTQPSTGGRSRRARPPAPFRDRSRRTAGDVPPRVGNRAAWDHDR</sequence>
<evidence type="ECO:0000313" key="3">
    <source>
        <dbReference type="Proteomes" id="UP000046122"/>
    </source>
</evidence>
<organism evidence="2 3">
    <name type="scientific">Mesorhizobium plurifarium</name>
    <dbReference type="NCBI Taxonomy" id="69974"/>
    <lineage>
        <taxon>Bacteria</taxon>
        <taxon>Pseudomonadati</taxon>
        <taxon>Pseudomonadota</taxon>
        <taxon>Alphaproteobacteria</taxon>
        <taxon>Hyphomicrobiales</taxon>
        <taxon>Phyllobacteriaceae</taxon>
        <taxon>Mesorhizobium</taxon>
    </lineage>
</organism>
<protein>
    <submittedName>
        <fullName evidence="2">Uncharacterized protein</fullName>
    </submittedName>
</protein>
<name>A0A090G054_MESPL</name>
<evidence type="ECO:0000313" key="2">
    <source>
        <dbReference type="EMBL" id="CDX53617.1"/>
    </source>
</evidence>
<dbReference type="Proteomes" id="UP000046122">
    <property type="component" value="Unassembled WGS sequence"/>
</dbReference>
<gene>
    <name evidence="2" type="ORF">MPL3365_180223</name>
</gene>
<accession>A0A090G054</accession>
<reference evidence="2 3" key="1">
    <citation type="submission" date="2014-08" db="EMBL/GenBank/DDBJ databases">
        <authorList>
            <person name="Moulin Lionel"/>
        </authorList>
    </citation>
    <scope>NUCLEOTIDE SEQUENCE [LARGE SCALE GENOMIC DNA]</scope>
</reference>
<feature type="region of interest" description="Disordered" evidence="1">
    <location>
        <begin position="118"/>
        <end position="161"/>
    </location>
</feature>
<proteinExistence type="predicted"/>